<evidence type="ECO:0000313" key="6">
    <source>
        <dbReference type="Proteomes" id="UP001221217"/>
    </source>
</evidence>
<dbReference type="PANTHER" id="PTHR11516:SF60">
    <property type="entry name" value="PYRUVATE DEHYDROGENASE E1 COMPONENT SUBUNIT ALPHA"/>
    <property type="match status" value="1"/>
</dbReference>
<dbReference type="CDD" id="cd02000">
    <property type="entry name" value="TPP_E1_PDC_ADC_BCADC"/>
    <property type="match status" value="1"/>
</dbReference>
<organism evidence="5 6">
    <name type="scientific">Candidatus Thalassospirochaeta sargassi</name>
    <dbReference type="NCBI Taxonomy" id="3119039"/>
    <lineage>
        <taxon>Bacteria</taxon>
        <taxon>Pseudomonadati</taxon>
        <taxon>Spirochaetota</taxon>
        <taxon>Spirochaetia</taxon>
        <taxon>Spirochaetales</taxon>
        <taxon>Spirochaetaceae</taxon>
        <taxon>Candidatus Thalassospirochaeta</taxon>
    </lineage>
</organism>
<evidence type="ECO:0000313" key="5">
    <source>
        <dbReference type="EMBL" id="MDC7226802.1"/>
    </source>
</evidence>
<name>A0AAJ1MJQ4_9SPIO</name>
<keyword evidence="3" id="KW-0786">Thiamine pyrophosphate</keyword>
<gene>
    <name evidence="5" type="ORF">PQJ61_08550</name>
</gene>
<proteinExistence type="predicted"/>
<dbReference type="InterPro" id="IPR029061">
    <property type="entry name" value="THDP-binding"/>
</dbReference>
<protein>
    <submittedName>
        <fullName evidence="5">Thiamine pyrophosphate-dependent dehydrogenase E1 component subunit alpha</fullName>
    </submittedName>
</protein>
<feature type="domain" description="Dehydrogenase E1 component" evidence="4">
    <location>
        <begin position="14"/>
        <end position="310"/>
    </location>
</feature>
<dbReference type="InterPro" id="IPR050642">
    <property type="entry name" value="PDH_E1_Alpha_Subunit"/>
</dbReference>
<dbReference type="Pfam" id="PF00676">
    <property type="entry name" value="E1_dh"/>
    <property type="match status" value="1"/>
</dbReference>
<dbReference type="InterPro" id="IPR001017">
    <property type="entry name" value="DH_E1"/>
</dbReference>
<dbReference type="EMBL" id="JAQQAL010000017">
    <property type="protein sequence ID" value="MDC7226802.1"/>
    <property type="molecule type" value="Genomic_DNA"/>
</dbReference>
<comment type="caution">
    <text evidence="5">The sequence shown here is derived from an EMBL/GenBank/DDBJ whole genome shotgun (WGS) entry which is preliminary data.</text>
</comment>
<evidence type="ECO:0000259" key="4">
    <source>
        <dbReference type="Pfam" id="PF00676"/>
    </source>
</evidence>
<reference evidence="5 6" key="1">
    <citation type="submission" date="2022-12" db="EMBL/GenBank/DDBJ databases">
        <title>Metagenome assembled genome from gulf of manar.</title>
        <authorList>
            <person name="Kohli P."/>
            <person name="Pk S."/>
            <person name="Venkata Ramana C."/>
            <person name="Sasikala C."/>
        </authorList>
    </citation>
    <scope>NUCLEOTIDE SEQUENCE [LARGE SCALE GENOMIC DNA]</scope>
    <source>
        <strain evidence="5">JB008</strain>
    </source>
</reference>
<comment type="cofactor">
    <cofactor evidence="1">
        <name>thiamine diphosphate</name>
        <dbReference type="ChEBI" id="CHEBI:58937"/>
    </cofactor>
</comment>
<dbReference type="Proteomes" id="UP001221217">
    <property type="component" value="Unassembled WGS sequence"/>
</dbReference>
<dbReference type="GO" id="GO:0004739">
    <property type="term" value="F:pyruvate dehydrogenase (acetyl-transferring) activity"/>
    <property type="evidence" value="ECO:0007669"/>
    <property type="project" value="TreeGrafter"/>
</dbReference>
<evidence type="ECO:0000256" key="3">
    <source>
        <dbReference type="ARBA" id="ARBA00023052"/>
    </source>
</evidence>
<accession>A0AAJ1MJQ4</accession>
<evidence type="ECO:0000256" key="2">
    <source>
        <dbReference type="ARBA" id="ARBA00023002"/>
    </source>
</evidence>
<evidence type="ECO:0000256" key="1">
    <source>
        <dbReference type="ARBA" id="ARBA00001964"/>
    </source>
</evidence>
<dbReference type="Gene3D" id="3.40.50.970">
    <property type="match status" value="1"/>
</dbReference>
<keyword evidence="2" id="KW-0560">Oxidoreductase</keyword>
<dbReference type="SUPFAM" id="SSF52518">
    <property type="entry name" value="Thiamin diphosphate-binding fold (THDP-binding)"/>
    <property type="match status" value="1"/>
</dbReference>
<dbReference type="PANTHER" id="PTHR11516">
    <property type="entry name" value="PYRUVATE DEHYDROGENASE E1 COMPONENT, ALPHA SUBUNIT BACTERIAL AND ORGANELLAR"/>
    <property type="match status" value="1"/>
</dbReference>
<sequence>MKLSKETHKELYLKMVQTRKFEETAARLFVEGKVHGTAHFCIGEEATGVGVCTSLEVEDYILQTHRGHNQGIGKNMDIKKMMAEFLGKETGYCKGKGGCMHIADFSVGSLGANGIVGGGIPLATGAALKQQYNKEDNITVVFFGDGATNEGSFHESLNLAATWKLPVLFVCTNNYYGMSTSTKKSMAIDDISIRAEGYGMKGIALDGNDVVNIYEETIKAKKYILENGPMLMVLNTYRWMGHSKSDAQIYRTKEEVAEWKEKCPIKRHRDFILKNKVMTEAELEAIEAQAAQDIKDAVAFAESSPEPKIENIFDDVYAD</sequence>
<dbReference type="GO" id="GO:0006086">
    <property type="term" value="P:pyruvate decarboxylation to acetyl-CoA"/>
    <property type="evidence" value="ECO:0007669"/>
    <property type="project" value="TreeGrafter"/>
</dbReference>
<dbReference type="AlphaFoldDB" id="A0AAJ1MJQ4"/>